<proteinExistence type="predicted"/>
<evidence type="ECO:0000313" key="2">
    <source>
        <dbReference type="Proteomes" id="UP000054549"/>
    </source>
</evidence>
<keyword evidence="2" id="KW-1185">Reference proteome</keyword>
<organism evidence="1 2">
    <name type="scientific">Amanita muscaria (strain Koide BX008)</name>
    <dbReference type="NCBI Taxonomy" id="946122"/>
    <lineage>
        <taxon>Eukaryota</taxon>
        <taxon>Fungi</taxon>
        <taxon>Dikarya</taxon>
        <taxon>Basidiomycota</taxon>
        <taxon>Agaricomycotina</taxon>
        <taxon>Agaricomycetes</taxon>
        <taxon>Agaricomycetidae</taxon>
        <taxon>Agaricales</taxon>
        <taxon>Pluteineae</taxon>
        <taxon>Amanitaceae</taxon>
        <taxon>Amanita</taxon>
    </lineage>
</organism>
<evidence type="ECO:0000313" key="1">
    <source>
        <dbReference type="EMBL" id="KIL61363.1"/>
    </source>
</evidence>
<sequence length="66" mass="7165">MYSSRRNVAFWNVSGADSLLDTTGGIMGSLNGPWPPGDDGNSLRFLTCDVLYPVIPFVLYAEIISP</sequence>
<name>A0A0C2WY90_AMAMK</name>
<dbReference type="InParanoid" id="A0A0C2WY90"/>
<gene>
    <name evidence="1" type="ORF">M378DRAFT_13545</name>
</gene>
<reference evidence="1 2" key="1">
    <citation type="submission" date="2014-04" db="EMBL/GenBank/DDBJ databases">
        <title>Evolutionary Origins and Diversification of the Mycorrhizal Mutualists.</title>
        <authorList>
            <consortium name="DOE Joint Genome Institute"/>
            <consortium name="Mycorrhizal Genomics Consortium"/>
            <person name="Kohler A."/>
            <person name="Kuo A."/>
            <person name="Nagy L.G."/>
            <person name="Floudas D."/>
            <person name="Copeland A."/>
            <person name="Barry K.W."/>
            <person name="Cichocki N."/>
            <person name="Veneault-Fourrey C."/>
            <person name="LaButti K."/>
            <person name="Lindquist E.A."/>
            <person name="Lipzen A."/>
            <person name="Lundell T."/>
            <person name="Morin E."/>
            <person name="Murat C."/>
            <person name="Riley R."/>
            <person name="Ohm R."/>
            <person name="Sun H."/>
            <person name="Tunlid A."/>
            <person name="Henrissat B."/>
            <person name="Grigoriev I.V."/>
            <person name="Hibbett D.S."/>
            <person name="Martin F."/>
        </authorList>
    </citation>
    <scope>NUCLEOTIDE SEQUENCE [LARGE SCALE GENOMIC DNA]</scope>
    <source>
        <strain evidence="1 2">Koide BX008</strain>
    </source>
</reference>
<dbReference type="AlphaFoldDB" id="A0A0C2WY90"/>
<dbReference type="EMBL" id="KN818285">
    <property type="protein sequence ID" value="KIL61363.1"/>
    <property type="molecule type" value="Genomic_DNA"/>
</dbReference>
<accession>A0A0C2WY90</accession>
<dbReference type="HOGENOM" id="CLU_2830700_0_0_1"/>
<protein>
    <submittedName>
        <fullName evidence="1">Uncharacterized protein</fullName>
    </submittedName>
</protein>
<dbReference type="Proteomes" id="UP000054549">
    <property type="component" value="Unassembled WGS sequence"/>
</dbReference>